<evidence type="ECO:0000313" key="2">
    <source>
        <dbReference type="EMBL" id="CAB4831154.1"/>
    </source>
</evidence>
<dbReference type="EMBL" id="CAFABI010000105">
    <property type="protein sequence ID" value="CAB4831154.1"/>
    <property type="molecule type" value="Genomic_DNA"/>
</dbReference>
<gene>
    <name evidence="2" type="ORF">UFOPK3197_00925</name>
</gene>
<dbReference type="PROSITE" id="PS01031">
    <property type="entry name" value="SHSP"/>
    <property type="match status" value="1"/>
</dbReference>
<dbReference type="InterPro" id="IPR031107">
    <property type="entry name" value="Small_HSP"/>
</dbReference>
<dbReference type="SUPFAM" id="SSF49764">
    <property type="entry name" value="HSP20-like chaperones"/>
    <property type="match status" value="1"/>
</dbReference>
<feature type="domain" description="SHSP" evidence="1">
    <location>
        <begin position="36"/>
        <end position="148"/>
    </location>
</feature>
<sequence length="149" mass="16785">MSTKEISVMTPVASNGFFDFPAAFDWFDELIPRSMFMRGTDMKPIKIEEFVKNGKLVVRAEMPGVDPDKDVDVSIHDGYLTIKGERHSEMKDEHRSEFTYGSFSRSIALPSGFNDKSIHAQYKDGILEVTLDVPAKLSTAKKIPINKPK</sequence>
<protein>
    <submittedName>
        <fullName evidence="2">Unannotated protein</fullName>
    </submittedName>
</protein>
<dbReference type="Pfam" id="PF00011">
    <property type="entry name" value="HSP20"/>
    <property type="match status" value="1"/>
</dbReference>
<dbReference type="AlphaFoldDB" id="A0A6J7AEA7"/>
<dbReference type="CDD" id="cd06464">
    <property type="entry name" value="ACD_sHsps-like"/>
    <property type="match status" value="1"/>
</dbReference>
<organism evidence="2">
    <name type="scientific">freshwater metagenome</name>
    <dbReference type="NCBI Taxonomy" id="449393"/>
    <lineage>
        <taxon>unclassified sequences</taxon>
        <taxon>metagenomes</taxon>
        <taxon>ecological metagenomes</taxon>
    </lineage>
</organism>
<dbReference type="PANTHER" id="PTHR11527">
    <property type="entry name" value="HEAT-SHOCK PROTEIN 20 FAMILY MEMBER"/>
    <property type="match status" value="1"/>
</dbReference>
<dbReference type="Gene3D" id="2.60.40.790">
    <property type="match status" value="1"/>
</dbReference>
<reference evidence="2" key="1">
    <citation type="submission" date="2020-05" db="EMBL/GenBank/DDBJ databases">
        <authorList>
            <person name="Chiriac C."/>
            <person name="Salcher M."/>
            <person name="Ghai R."/>
            <person name="Kavagutti S V."/>
        </authorList>
    </citation>
    <scope>NUCLEOTIDE SEQUENCE</scope>
</reference>
<proteinExistence type="predicted"/>
<evidence type="ECO:0000259" key="1">
    <source>
        <dbReference type="PROSITE" id="PS01031"/>
    </source>
</evidence>
<accession>A0A6J7AEA7</accession>
<dbReference type="InterPro" id="IPR008978">
    <property type="entry name" value="HSP20-like_chaperone"/>
</dbReference>
<name>A0A6J7AEA7_9ZZZZ</name>
<dbReference type="InterPro" id="IPR002068">
    <property type="entry name" value="A-crystallin/Hsp20_dom"/>
</dbReference>